<evidence type="ECO:0000256" key="7">
    <source>
        <dbReference type="ARBA" id="ARBA00022989"/>
    </source>
</evidence>
<sequence length="1339" mass="146545">MSVRPWIPPRKPTPPPQFSMVETKVPPPSEVPEVVPAGKMQKLLPILMVIAIVGMIGIFFATGLRRMSPFMLLFPLMFLASGAGMMGGYGASGGKKTPEINAERRKYTEMLTKLRGTVHQRAAQQYALLAHTAPPPETLASLIGGPRQWEHTNPERDRTNFLTARVGLNEQKLGGGMTMADTAPNIDLEPVQNVAAQRFFRAHRAVAGMPVKIDLKTHASVQFFGDGDLAGVIRAMLLQLAVFHPPNLVLIAVVTEHAQEWDWIKWLPHNQNPHRNDALGSERMVYAPHNAREGLEEILAGRGGFSADRDYNGDKPWLVVVADRVGAVPGCGEGSEAVTVIRRGGTDESALETTQGARVELAASGRARRRRMSPDDPLKYWVTRADAVSDHDARRIARRMARWRAAGSGHTDTRGEASGPVKTWQALHGIDDPGTMGTSRWVTYRDRDPERMRIPIGWDRSGAPVVVNMKEDSEGGMGSHGLILGYTGSGKSSFVADLLLGVVATHTPEQVNLILVDYKGDGTFPGFEKLNHTVQVLSNIGDKDSVNRLEDVLRGEVERRQRLRKEAGRFKDAASYLKARERGAKIPPFPTLLVVVDEFTALLKDHPEYRDLFEHLARQGRSDRIQLVLATQSLTGVSLGQLESNLGWRIALKTANAQDSSAAIDTKDAYYLTQVGQGYLKVGGAEPKFFEAAHVYEPYFPPTISATRNETKTVGGISGIAKFGITPVGAVHADSKTDQPVAPVTHTRQEIDDAPELITVVLDQLAGQGPPAYKMWLPRLDRPRPVGALVAASGATPGAKAVLRLPIGLIDLPYQHKQDVFSVDLTDSHLVVWGRTRSGKSVALQTLAMSAALLNDPRKVQIYGLDFGGDSKLLALEGLPHVGGVALRGDTDTVNRVLSEVGEVVRRRSEIFRELRVGSMATYRDKVARGEARDDGMGDVILLIDGWDEFRKAHPDAMDQVETLMRDGLAAGVRLVVTVLEWTTLPRTINGLFNTKIELKINDPNLTQVSKRAAEAVPHNIPGRGLDAISAKHIMIGAPRLDDTEVVDDAGLAVAIEQLRQRFEDQQARTVRVLPTRLEAAALRMPERWGGSRWSVPVGMYEKDLSTAMVDFMAERHLNIFGAKNCGKTHLLASMMKSLTARYSPHEVKFLVVDLKSSRLLDAVDEDYLLRWEDQQGRERSGLILNSSELEIGVHAIANGMANRQASGEVTREQRRNRSWWQGPEIFIFVDDYAMVNNAAPSVFAPLAPFWGSAEQVGVHSVVACPIAVANRVLPQGASLMKLNNDAGAATLVMDGVKEHGPFIAGVRVTPRPPGRGVLSFAGELQTIQTPVVPELENT</sequence>
<dbReference type="InterPro" id="IPR003593">
    <property type="entry name" value="AAA+_ATPase"/>
</dbReference>
<feature type="transmembrane region" description="Helical" evidence="10">
    <location>
        <begin position="70"/>
        <end position="91"/>
    </location>
</feature>
<dbReference type="SMART" id="SM00382">
    <property type="entry name" value="AAA"/>
    <property type="match status" value="3"/>
</dbReference>
<keyword evidence="12" id="KW-0131">Cell cycle</keyword>
<keyword evidence="5 9" id="KW-0547">Nucleotide-binding</keyword>
<dbReference type="Proteomes" id="UP000193487">
    <property type="component" value="Unassembled WGS sequence"/>
</dbReference>
<feature type="domain" description="FtsK" evidence="11">
    <location>
        <begin position="462"/>
        <end position="661"/>
    </location>
</feature>
<feature type="domain" description="FtsK" evidence="11">
    <location>
        <begin position="817"/>
        <end position="1008"/>
    </location>
</feature>
<evidence type="ECO:0000256" key="5">
    <source>
        <dbReference type="ARBA" id="ARBA00022741"/>
    </source>
</evidence>
<dbReference type="GO" id="GO:0051301">
    <property type="term" value="P:cell division"/>
    <property type="evidence" value="ECO:0007669"/>
    <property type="project" value="UniProtKB-KW"/>
</dbReference>
<organism evidence="12 13">
    <name type="scientific">Mycobacterium kyorinense</name>
    <dbReference type="NCBI Taxonomy" id="487514"/>
    <lineage>
        <taxon>Bacteria</taxon>
        <taxon>Bacillati</taxon>
        <taxon>Actinomycetota</taxon>
        <taxon>Actinomycetes</taxon>
        <taxon>Mycobacteriales</taxon>
        <taxon>Mycobacteriaceae</taxon>
        <taxon>Mycobacterium</taxon>
    </lineage>
</organism>
<dbReference type="InterPro" id="IPR027417">
    <property type="entry name" value="P-loop_NTPase"/>
</dbReference>
<dbReference type="InterPro" id="IPR023836">
    <property type="entry name" value="EccCa-like_Actinobacteria"/>
</dbReference>
<dbReference type="NCBIfam" id="TIGR03925">
    <property type="entry name" value="T7SS_EccC_b"/>
    <property type="match status" value="1"/>
</dbReference>
<evidence type="ECO:0000256" key="9">
    <source>
        <dbReference type="PROSITE-ProRule" id="PRU00289"/>
    </source>
</evidence>
<keyword evidence="8 10" id="KW-0472">Membrane</keyword>
<evidence type="ECO:0000256" key="3">
    <source>
        <dbReference type="ARBA" id="ARBA00022692"/>
    </source>
</evidence>
<reference evidence="12 13" key="1">
    <citation type="submission" date="2016-01" db="EMBL/GenBank/DDBJ databases">
        <title>The new phylogeny of the genus Mycobacterium.</title>
        <authorList>
            <person name="Tarcisio F."/>
            <person name="Conor M."/>
            <person name="Antonella G."/>
            <person name="Elisabetta G."/>
            <person name="Giulia F.S."/>
            <person name="Sara T."/>
            <person name="Anna F."/>
            <person name="Clotilde B."/>
            <person name="Roberto B."/>
            <person name="Veronica D.S."/>
            <person name="Fabio R."/>
            <person name="Monica P."/>
            <person name="Olivier J."/>
            <person name="Enrico T."/>
            <person name="Nicola S."/>
        </authorList>
    </citation>
    <scope>NUCLEOTIDE SEQUENCE [LARGE SCALE GENOMIC DNA]</scope>
    <source>
        <strain evidence="12 13">DSM 45166</strain>
    </source>
</reference>
<protein>
    <submittedName>
        <fullName evidence="12">Cell division protein FtsK</fullName>
    </submittedName>
</protein>
<evidence type="ECO:0000256" key="2">
    <source>
        <dbReference type="ARBA" id="ARBA00022475"/>
    </source>
</evidence>
<dbReference type="OrthoDB" id="9807790at2"/>
<keyword evidence="4" id="KW-0677">Repeat</keyword>
<dbReference type="InterPro" id="IPR023837">
    <property type="entry name" value="EccCb-like_Actinobacteria"/>
</dbReference>
<dbReference type="GO" id="GO:0005524">
    <property type="term" value="F:ATP binding"/>
    <property type="evidence" value="ECO:0007669"/>
    <property type="project" value="UniProtKB-UniRule"/>
</dbReference>
<dbReference type="SUPFAM" id="SSF52540">
    <property type="entry name" value="P-loop containing nucleoside triphosphate hydrolases"/>
    <property type="match status" value="3"/>
</dbReference>
<dbReference type="Pfam" id="PF01580">
    <property type="entry name" value="FtsK_SpoIIIE"/>
    <property type="match status" value="3"/>
</dbReference>
<comment type="caution">
    <text evidence="12">The sequence shown here is derived from an EMBL/GenBank/DDBJ whole genome shotgun (WGS) entry which is preliminary data.</text>
</comment>
<dbReference type="InterPro" id="IPR002543">
    <property type="entry name" value="FtsK_dom"/>
</dbReference>
<dbReference type="RefSeq" id="WP_045375023.1">
    <property type="nucleotide sequence ID" value="NZ_BBKA01000019.1"/>
</dbReference>
<evidence type="ECO:0000256" key="10">
    <source>
        <dbReference type="SAM" id="Phobius"/>
    </source>
</evidence>
<keyword evidence="7 10" id="KW-1133">Transmembrane helix</keyword>
<dbReference type="PANTHER" id="PTHR22683">
    <property type="entry name" value="SPORULATION PROTEIN RELATED"/>
    <property type="match status" value="1"/>
</dbReference>
<dbReference type="PANTHER" id="PTHR22683:SF1">
    <property type="entry name" value="TYPE VII SECRETION SYSTEM PROTEIN ESSC"/>
    <property type="match status" value="1"/>
</dbReference>
<keyword evidence="6 9" id="KW-0067">ATP-binding</keyword>
<dbReference type="PROSITE" id="PS50901">
    <property type="entry name" value="FTSK"/>
    <property type="match status" value="2"/>
</dbReference>
<gene>
    <name evidence="12" type="ORF">AWC14_23705</name>
</gene>
<evidence type="ECO:0000259" key="11">
    <source>
        <dbReference type="PROSITE" id="PS50901"/>
    </source>
</evidence>
<dbReference type="Gene3D" id="3.40.50.300">
    <property type="entry name" value="P-loop containing nucleotide triphosphate hydrolases"/>
    <property type="match status" value="3"/>
</dbReference>
<dbReference type="InterPro" id="IPR050206">
    <property type="entry name" value="FtsK/SpoIIIE/SftA"/>
</dbReference>
<keyword evidence="3 10" id="KW-0812">Transmembrane</keyword>
<feature type="binding site" evidence="9">
    <location>
        <begin position="485"/>
        <end position="492"/>
    </location>
    <ligand>
        <name>ATP</name>
        <dbReference type="ChEBI" id="CHEBI:30616"/>
    </ligand>
</feature>
<dbReference type="EMBL" id="LQPE01000036">
    <property type="protein sequence ID" value="ORW08001.1"/>
    <property type="molecule type" value="Genomic_DNA"/>
</dbReference>
<evidence type="ECO:0000256" key="8">
    <source>
        <dbReference type="ARBA" id="ARBA00023136"/>
    </source>
</evidence>
<keyword evidence="12" id="KW-0132">Cell division</keyword>
<dbReference type="NCBIfam" id="TIGR03924">
    <property type="entry name" value="T7SS_EccC_a"/>
    <property type="match status" value="1"/>
</dbReference>
<accession>A0A1X1YAF1</accession>
<dbReference type="GO" id="GO:0003677">
    <property type="term" value="F:DNA binding"/>
    <property type="evidence" value="ECO:0007669"/>
    <property type="project" value="InterPro"/>
</dbReference>
<proteinExistence type="predicted"/>
<feature type="transmembrane region" description="Helical" evidence="10">
    <location>
        <begin position="43"/>
        <end position="63"/>
    </location>
</feature>
<name>A0A1X1YAF1_9MYCO</name>
<evidence type="ECO:0000256" key="1">
    <source>
        <dbReference type="ARBA" id="ARBA00004651"/>
    </source>
</evidence>
<comment type="subcellular location">
    <subcellularLocation>
        <location evidence="1">Cell membrane</location>
        <topology evidence="1">Multi-pass membrane protein</topology>
    </subcellularLocation>
</comment>
<dbReference type="GO" id="GO:0005886">
    <property type="term" value="C:plasma membrane"/>
    <property type="evidence" value="ECO:0007669"/>
    <property type="project" value="UniProtKB-SubCell"/>
</dbReference>
<keyword evidence="13" id="KW-1185">Reference proteome</keyword>
<feature type="binding site" evidence="9">
    <location>
        <begin position="834"/>
        <end position="841"/>
    </location>
    <ligand>
        <name>ATP</name>
        <dbReference type="ChEBI" id="CHEBI:30616"/>
    </ligand>
</feature>
<evidence type="ECO:0000313" key="12">
    <source>
        <dbReference type="EMBL" id="ORW08001.1"/>
    </source>
</evidence>
<evidence type="ECO:0000256" key="6">
    <source>
        <dbReference type="ARBA" id="ARBA00022840"/>
    </source>
</evidence>
<evidence type="ECO:0000313" key="13">
    <source>
        <dbReference type="Proteomes" id="UP000193487"/>
    </source>
</evidence>
<evidence type="ECO:0000256" key="4">
    <source>
        <dbReference type="ARBA" id="ARBA00022737"/>
    </source>
</evidence>
<keyword evidence="2" id="KW-1003">Cell membrane</keyword>